<keyword evidence="1" id="KW-0805">Transcription regulation</keyword>
<dbReference type="PROSITE" id="PS00041">
    <property type="entry name" value="HTH_ARAC_FAMILY_1"/>
    <property type="match status" value="1"/>
</dbReference>
<evidence type="ECO:0000313" key="6">
    <source>
        <dbReference type="Proteomes" id="UP000637643"/>
    </source>
</evidence>
<dbReference type="PRINTS" id="PR00032">
    <property type="entry name" value="HTHARAC"/>
</dbReference>
<proteinExistence type="predicted"/>
<dbReference type="Pfam" id="PF02311">
    <property type="entry name" value="AraC_binding"/>
    <property type="match status" value="1"/>
</dbReference>
<dbReference type="InterPro" id="IPR020449">
    <property type="entry name" value="Tscrpt_reg_AraC-type_HTH"/>
</dbReference>
<keyword evidence="6" id="KW-1185">Reference proteome</keyword>
<dbReference type="RefSeq" id="WP_189021819.1">
    <property type="nucleotide sequence ID" value="NZ_BMKR01000001.1"/>
</dbReference>
<dbReference type="PROSITE" id="PS01124">
    <property type="entry name" value="HTH_ARAC_FAMILY_2"/>
    <property type="match status" value="1"/>
</dbReference>
<evidence type="ECO:0000256" key="3">
    <source>
        <dbReference type="ARBA" id="ARBA00023163"/>
    </source>
</evidence>
<organism evidence="5 6">
    <name type="scientific">Paenibacillus albidus</name>
    <dbReference type="NCBI Taxonomy" id="2041023"/>
    <lineage>
        <taxon>Bacteria</taxon>
        <taxon>Bacillati</taxon>
        <taxon>Bacillota</taxon>
        <taxon>Bacilli</taxon>
        <taxon>Bacillales</taxon>
        <taxon>Paenibacillaceae</taxon>
        <taxon>Paenibacillus</taxon>
    </lineage>
</organism>
<feature type="domain" description="HTH araC/xylS-type" evidence="4">
    <location>
        <begin position="187"/>
        <end position="285"/>
    </location>
</feature>
<comment type="caution">
    <text evidence="5">The sequence shown here is derived from an EMBL/GenBank/DDBJ whole genome shotgun (WGS) entry which is preliminary data.</text>
</comment>
<dbReference type="GO" id="GO:0003700">
    <property type="term" value="F:DNA-binding transcription factor activity"/>
    <property type="evidence" value="ECO:0007669"/>
    <property type="project" value="InterPro"/>
</dbReference>
<keyword evidence="2" id="KW-0238">DNA-binding</keyword>
<dbReference type="Proteomes" id="UP000637643">
    <property type="component" value="Unassembled WGS sequence"/>
</dbReference>
<name>A0A917BYG8_9BACL</name>
<dbReference type="Gene3D" id="1.10.10.60">
    <property type="entry name" value="Homeodomain-like"/>
    <property type="match status" value="2"/>
</dbReference>
<dbReference type="SMART" id="SM00342">
    <property type="entry name" value="HTH_ARAC"/>
    <property type="match status" value="1"/>
</dbReference>
<dbReference type="SUPFAM" id="SSF46689">
    <property type="entry name" value="Homeodomain-like"/>
    <property type="match status" value="2"/>
</dbReference>
<evidence type="ECO:0000256" key="2">
    <source>
        <dbReference type="ARBA" id="ARBA00023125"/>
    </source>
</evidence>
<dbReference type="Gene3D" id="2.60.120.10">
    <property type="entry name" value="Jelly Rolls"/>
    <property type="match status" value="1"/>
</dbReference>
<dbReference type="InterPro" id="IPR009057">
    <property type="entry name" value="Homeodomain-like_sf"/>
</dbReference>
<gene>
    <name evidence="5" type="ORF">GCM10010912_02860</name>
</gene>
<accession>A0A917BYG8</accession>
<protein>
    <recommendedName>
        <fullName evidence="4">HTH araC/xylS-type domain-containing protein</fullName>
    </recommendedName>
</protein>
<dbReference type="Pfam" id="PF12833">
    <property type="entry name" value="HTH_18"/>
    <property type="match status" value="1"/>
</dbReference>
<dbReference type="InterPro" id="IPR014710">
    <property type="entry name" value="RmlC-like_jellyroll"/>
</dbReference>
<dbReference type="InterPro" id="IPR018060">
    <property type="entry name" value="HTH_AraC"/>
</dbReference>
<dbReference type="SUPFAM" id="SSF51215">
    <property type="entry name" value="Regulatory protein AraC"/>
    <property type="match status" value="1"/>
</dbReference>
<reference evidence="5" key="2">
    <citation type="submission" date="2020-09" db="EMBL/GenBank/DDBJ databases">
        <authorList>
            <person name="Sun Q."/>
            <person name="Zhou Y."/>
        </authorList>
    </citation>
    <scope>NUCLEOTIDE SEQUENCE</scope>
    <source>
        <strain evidence="5">CGMCC 1.16134</strain>
    </source>
</reference>
<dbReference type="EMBL" id="BMKR01000001">
    <property type="protein sequence ID" value="GGF61074.1"/>
    <property type="molecule type" value="Genomic_DNA"/>
</dbReference>
<evidence type="ECO:0000256" key="1">
    <source>
        <dbReference type="ARBA" id="ARBA00023015"/>
    </source>
</evidence>
<dbReference type="InterPro" id="IPR003313">
    <property type="entry name" value="AraC-bd"/>
</dbReference>
<keyword evidence="3" id="KW-0804">Transcription</keyword>
<dbReference type="GO" id="GO:0043565">
    <property type="term" value="F:sequence-specific DNA binding"/>
    <property type="evidence" value="ECO:0007669"/>
    <property type="project" value="InterPro"/>
</dbReference>
<evidence type="ECO:0000259" key="4">
    <source>
        <dbReference type="PROSITE" id="PS01124"/>
    </source>
</evidence>
<sequence length="287" mass="33506">MEPFRKPFHSDATFPFDMVYKDTKQSQEELPHHLHDWCELIYVYRGTGKFFIDQKLYDMHPGDLFIIPEDTIHRAFPDRVRPVTSTAIFFDPSFVRPSYIGDTFTYLHPFRESKRRKSYKLICPPAFRNDLEQHMQQIQREMLDKRSGYRHAVTLHLQYILFGLIRETDPEHQPEPASSDYGPLWMQQTLRDIDGHLFGDIGLASLSRQAAVSAAHFSRVFKQLTGMNVTTYITTKRIIQAKELLRQTDSNVSSIAVLCGFESLPHFYRVFKKITGVTPAAYKRQIL</sequence>
<dbReference type="InterPro" id="IPR018062">
    <property type="entry name" value="HTH_AraC-typ_CS"/>
</dbReference>
<dbReference type="PANTHER" id="PTHR43280">
    <property type="entry name" value="ARAC-FAMILY TRANSCRIPTIONAL REGULATOR"/>
    <property type="match status" value="1"/>
</dbReference>
<evidence type="ECO:0000313" key="5">
    <source>
        <dbReference type="EMBL" id="GGF61074.1"/>
    </source>
</evidence>
<dbReference type="InterPro" id="IPR037923">
    <property type="entry name" value="HTH-like"/>
</dbReference>
<dbReference type="AlphaFoldDB" id="A0A917BYG8"/>
<dbReference type="PANTHER" id="PTHR43280:SF28">
    <property type="entry name" value="HTH-TYPE TRANSCRIPTIONAL ACTIVATOR RHAS"/>
    <property type="match status" value="1"/>
</dbReference>
<reference evidence="5" key="1">
    <citation type="journal article" date="2014" name="Int. J. Syst. Evol. Microbiol.">
        <title>Complete genome sequence of Corynebacterium casei LMG S-19264T (=DSM 44701T), isolated from a smear-ripened cheese.</title>
        <authorList>
            <consortium name="US DOE Joint Genome Institute (JGI-PGF)"/>
            <person name="Walter F."/>
            <person name="Albersmeier A."/>
            <person name="Kalinowski J."/>
            <person name="Ruckert C."/>
        </authorList>
    </citation>
    <scope>NUCLEOTIDE SEQUENCE</scope>
    <source>
        <strain evidence="5">CGMCC 1.16134</strain>
    </source>
</reference>